<evidence type="ECO:0000313" key="2">
    <source>
        <dbReference type="EMBL" id="VBB69212.1"/>
    </source>
</evidence>
<reference evidence="2" key="1">
    <citation type="submission" date="2018-10" db="EMBL/GenBank/DDBJ databases">
        <authorList>
            <person name="Gruber-Vodicka H."/>
            <person name="Jaeckle O."/>
        </authorList>
    </citation>
    <scope>NUCLEOTIDE SEQUENCE</scope>
</reference>
<keyword evidence="1" id="KW-0472">Membrane</keyword>
<dbReference type="AlphaFoldDB" id="A0A484HBN5"/>
<feature type="transmembrane region" description="Helical" evidence="1">
    <location>
        <begin position="6"/>
        <end position="26"/>
    </location>
</feature>
<keyword evidence="1" id="KW-1133">Transmembrane helix</keyword>
<protein>
    <submittedName>
        <fullName evidence="2">Uncharacterized protein</fullName>
    </submittedName>
</protein>
<gene>
    <name evidence="2" type="ORF">RIEGSTA812A_PEG_685</name>
</gene>
<evidence type="ECO:0000256" key="1">
    <source>
        <dbReference type="SAM" id="Phobius"/>
    </source>
</evidence>
<proteinExistence type="predicted"/>
<keyword evidence="1" id="KW-0812">Transmembrane</keyword>
<organism evidence="2">
    <name type="scientific">invertebrate metagenome</name>
    <dbReference type="NCBI Taxonomy" id="1711999"/>
    <lineage>
        <taxon>unclassified sequences</taxon>
        <taxon>metagenomes</taxon>
        <taxon>organismal metagenomes</taxon>
    </lineage>
</organism>
<sequence length="41" mass="4844">MRMLTLTTESFYGIVFFLCVIAGNHWGERLFSFHHNIVPEE</sequence>
<accession>A0A484HBN5</accession>
<dbReference type="EMBL" id="LR026963">
    <property type="protein sequence ID" value="VBB69212.1"/>
    <property type="molecule type" value="Genomic_DNA"/>
</dbReference>
<name>A0A484HBN5_9ZZZZ</name>